<name>A0A1F5ZRQ7_9BACT</name>
<evidence type="ECO:0000256" key="10">
    <source>
        <dbReference type="HAMAP-Rule" id="MF_01405"/>
    </source>
</evidence>
<dbReference type="FunFam" id="3.90.950.10:FF:000001">
    <property type="entry name" value="dITP/XTP pyrophosphatase"/>
    <property type="match status" value="1"/>
</dbReference>
<evidence type="ECO:0000256" key="1">
    <source>
        <dbReference type="ARBA" id="ARBA00008023"/>
    </source>
</evidence>
<dbReference type="InterPro" id="IPR020922">
    <property type="entry name" value="dITP/XTP_pyrophosphatase"/>
</dbReference>
<keyword evidence="7 10" id="KW-0546">Nucleotide metabolism</keyword>
<evidence type="ECO:0000313" key="13">
    <source>
        <dbReference type="Proteomes" id="UP000177383"/>
    </source>
</evidence>
<dbReference type="HAMAP" id="MF_01405">
    <property type="entry name" value="Non_canon_purine_NTPase"/>
    <property type="match status" value="1"/>
</dbReference>
<feature type="active site" description="Proton acceptor" evidence="10">
    <location>
        <position position="70"/>
    </location>
</feature>
<dbReference type="SUPFAM" id="SSF52972">
    <property type="entry name" value="ITPase-like"/>
    <property type="match status" value="1"/>
</dbReference>
<keyword evidence="4 10" id="KW-0547">Nucleotide-binding</keyword>
<keyword evidence="6 10" id="KW-0460">Magnesium</keyword>
<feature type="binding site" evidence="10">
    <location>
        <begin position="152"/>
        <end position="155"/>
    </location>
    <ligand>
        <name>substrate</name>
    </ligand>
</feature>
<dbReference type="CDD" id="cd00515">
    <property type="entry name" value="HAM1"/>
    <property type="match status" value="1"/>
</dbReference>
<comment type="subunit">
    <text evidence="2 10">Homodimer.</text>
</comment>
<evidence type="ECO:0000256" key="8">
    <source>
        <dbReference type="ARBA" id="ARBA00051875"/>
    </source>
</evidence>
<evidence type="ECO:0000256" key="9">
    <source>
        <dbReference type="ARBA" id="ARBA00052017"/>
    </source>
</evidence>
<keyword evidence="5 10" id="KW-0378">Hydrolase</keyword>
<dbReference type="PANTHER" id="PTHR11067:SF9">
    <property type="entry name" value="INOSINE TRIPHOSPHATE PYROPHOSPHATASE"/>
    <property type="match status" value="1"/>
</dbReference>
<dbReference type="GO" id="GO:0000166">
    <property type="term" value="F:nucleotide binding"/>
    <property type="evidence" value="ECO:0007669"/>
    <property type="project" value="UniProtKB-KW"/>
</dbReference>
<dbReference type="GO" id="GO:0035870">
    <property type="term" value="F:dITP diphosphatase activity"/>
    <property type="evidence" value="ECO:0007669"/>
    <property type="project" value="UniProtKB-UniRule"/>
</dbReference>
<dbReference type="NCBIfam" id="TIGR00042">
    <property type="entry name" value="RdgB/HAM1 family non-canonical purine NTP pyrophosphatase"/>
    <property type="match status" value="1"/>
</dbReference>
<comment type="function">
    <text evidence="10">Pyrophosphatase that catalyzes the hydrolysis of nucleoside triphosphates to their monophosphate derivatives, with a high preference for the non-canonical purine nucleotides XTP (xanthosine triphosphate), dITP (deoxyinosine triphosphate) and ITP. Seems to function as a house-cleaning enzyme that removes non-canonical purine nucleotides from the nucleotide pool, thus preventing their incorporation into DNA/RNA and avoiding chromosomal lesions.</text>
</comment>
<keyword evidence="3 10" id="KW-0479">Metal-binding</keyword>
<dbReference type="GO" id="GO:0017111">
    <property type="term" value="F:ribonucleoside triphosphate phosphatase activity"/>
    <property type="evidence" value="ECO:0007669"/>
    <property type="project" value="InterPro"/>
</dbReference>
<feature type="binding site" evidence="10">
    <location>
        <position position="175"/>
    </location>
    <ligand>
        <name>substrate</name>
    </ligand>
</feature>
<organism evidence="12 13">
    <name type="scientific">Candidatus Gottesmanbacteria bacterium RIFCSPHIGHO2_01_FULL_39_10</name>
    <dbReference type="NCBI Taxonomy" id="1798375"/>
    <lineage>
        <taxon>Bacteria</taxon>
        <taxon>Candidatus Gottesmaniibacteriota</taxon>
    </lineage>
</organism>
<feature type="binding site" evidence="10">
    <location>
        <position position="71"/>
    </location>
    <ligand>
        <name>substrate</name>
    </ligand>
</feature>
<dbReference type="GO" id="GO:0036220">
    <property type="term" value="F:ITP diphosphatase activity"/>
    <property type="evidence" value="ECO:0007669"/>
    <property type="project" value="UniProtKB-UniRule"/>
</dbReference>
<feature type="binding site" evidence="10">
    <location>
        <position position="41"/>
    </location>
    <ligand>
        <name>Mg(2+)</name>
        <dbReference type="ChEBI" id="CHEBI:18420"/>
    </ligand>
</feature>
<sequence>MTTLLLATRNKGKIKEVKSLLADIPYEIKTLDDLNISDDVEEKGISYEENALLKAKTIGDKTKILTLGEDSGLEIDIFDGWPGIYSARHTIGTDEDKIDAILGKMNNIPEEKRTAKYKSVAILYDPSTKSVHKFEGSCEGFITEKRIGTHGFGYDPIFWSQDLGKTFGTSSDEEKNKVSHRGRALLQLKKFLLKIS</sequence>
<proteinExistence type="inferred from homology"/>
<dbReference type="EMBL" id="MFJE01000005">
    <property type="protein sequence ID" value="OGG15139.1"/>
    <property type="molecule type" value="Genomic_DNA"/>
</dbReference>
<comment type="catalytic activity">
    <reaction evidence="8 10">
        <text>dITP + H2O = dIMP + diphosphate + H(+)</text>
        <dbReference type="Rhea" id="RHEA:28342"/>
        <dbReference type="ChEBI" id="CHEBI:15377"/>
        <dbReference type="ChEBI" id="CHEBI:15378"/>
        <dbReference type="ChEBI" id="CHEBI:33019"/>
        <dbReference type="ChEBI" id="CHEBI:61194"/>
        <dbReference type="ChEBI" id="CHEBI:61382"/>
        <dbReference type="EC" id="3.6.1.66"/>
    </reaction>
</comment>
<feature type="binding site" evidence="10">
    <location>
        <begin position="8"/>
        <end position="13"/>
    </location>
    <ligand>
        <name>substrate</name>
    </ligand>
</feature>
<evidence type="ECO:0000256" key="2">
    <source>
        <dbReference type="ARBA" id="ARBA00011738"/>
    </source>
</evidence>
<evidence type="ECO:0000256" key="7">
    <source>
        <dbReference type="ARBA" id="ARBA00023080"/>
    </source>
</evidence>
<dbReference type="GO" id="GO:0036222">
    <property type="term" value="F:XTP diphosphatase activity"/>
    <property type="evidence" value="ECO:0007669"/>
    <property type="project" value="UniProtKB-UniRule"/>
</dbReference>
<evidence type="ECO:0000256" key="11">
    <source>
        <dbReference type="RuleBase" id="RU003781"/>
    </source>
</evidence>
<evidence type="ECO:0000256" key="3">
    <source>
        <dbReference type="ARBA" id="ARBA00022723"/>
    </source>
</evidence>
<dbReference type="Gene3D" id="3.90.950.10">
    <property type="match status" value="1"/>
</dbReference>
<dbReference type="STRING" id="1798375.A2773_04585"/>
<comment type="catalytic activity">
    <reaction evidence="9 10">
        <text>XTP + H2O = XMP + diphosphate + H(+)</text>
        <dbReference type="Rhea" id="RHEA:28610"/>
        <dbReference type="ChEBI" id="CHEBI:15377"/>
        <dbReference type="ChEBI" id="CHEBI:15378"/>
        <dbReference type="ChEBI" id="CHEBI:33019"/>
        <dbReference type="ChEBI" id="CHEBI:57464"/>
        <dbReference type="ChEBI" id="CHEBI:61314"/>
        <dbReference type="EC" id="3.6.1.66"/>
    </reaction>
</comment>
<comment type="cofactor">
    <cofactor evidence="10">
        <name>Mg(2+)</name>
        <dbReference type="ChEBI" id="CHEBI:18420"/>
    </cofactor>
    <text evidence="10">Binds 1 Mg(2+) ion per subunit.</text>
</comment>
<evidence type="ECO:0000313" key="12">
    <source>
        <dbReference type="EMBL" id="OGG15139.1"/>
    </source>
</evidence>
<dbReference type="PANTHER" id="PTHR11067">
    <property type="entry name" value="INOSINE TRIPHOSPHATE PYROPHOSPHATASE/HAM1 PROTEIN"/>
    <property type="match status" value="1"/>
</dbReference>
<feature type="binding site" evidence="10">
    <location>
        <position position="70"/>
    </location>
    <ligand>
        <name>Mg(2+)</name>
        <dbReference type="ChEBI" id="CHEBI:18420"/>
    </ligand>
</feature>
<protein>
    <recommendedName>
        <fullName evidence="10">dITP/XTP pyrophosphatase</fullName>
        <ecNumber evidence="10">3.6.1.66</ecNumber>
    </recommendedName>
    <alternativeName>
        <fullName evidence="10">Non-canonical purine NTP pyrophosphatase</fullName>
    </alternativeName>
    <alternativeName>
        <fullName evidence="10">Non-standard purine NTP pyrophosphatase</fullName>
    </alternativeName>
    <alternativeName>
        <fullName evidence="10">Nucleoside-triphosphate diphosphatase</fullName>
    </alternativeName>
    <alternativeName>
        <fullName evidence="10">Nucleoside-triphosphate pyrophosphatase</fullName>
        <shortName evidence="10">NTPase</shortName>
    </alternativeName>
</protein>
<accession>A0A1F5ZRQ7</accession>
<dbReference type="Proteomes" id="UP000177383">
    <property type="component" value="Unassembled WGS sequence"/>
</dbReference>
<dbReference type="GO" id="GO:0009146">
    <property type="term" value="P:purine nucleoside triphosphate catabolic process"/>
    <property type="evidence" value="ECO:0007669"/>
    <property type="project" value="UniProtKB-UniRule"/>
</dbReference>
<dbReference type="AlphaFoldDB" id="A0A1F5ZRQ7"/>
<dbReference type="GO" id="GO:0005829">
    <property type="term" value="C:cytosol"/>
    <property type="evidence" value="ECO:0007669"/>
    <property type="project" value="TreeGrafter"/>
</dbReference>
<evidence type="ECO:0000256" key="6">
    <source>
        <dbReference type="ARBA" id="ARBA00022842"/>
    </source>
</evidence>
<gene>
    <name evidence="12" type="ORF">A2773_04585</name>
</gene>
<evidence type="ECO:0000256" key="4">
    <source>
        <dbReference type="ARBA" id="ARBA00022741"/>
    </source>
</evidence>
<dbReference type="InterPro" id="IPR002637">
    <property type="entry name" value="RdgB/HAM1"/>
</dbReference>
<comment type="catalytic activity">
    <reaction evidence="10">
        <text>ITP + H2O = IMP + diphosphate + H(+)</text>
        <dbReference type="Rhea" id="RHEA:29399"/>
        <dbReference type="ChEBI" id="CHEBI:15377"/>
        <dbReference type="ChEBI" id="CHEBI:15378"/>
        <dbReference type="ChEBI" id="CHEBI:33019"/>
        <dbReference type="ChEBI" id="CHEBI:58053"/>
        <dbReference type="ChEBI" id="CHEBI:61402"/>
        <dbReference type="EC" id="3.6.1.66"/>
    </reaction>
</comment>
<evidence type="ECO:0000256" key="5">
    <source>
        <dbReference type="ARBA" id="ARBA00022801"/>
    </source>
</evidence>
<dbReference type="EC" id="3.6.1.66" evidence="10"/>
<dbReference type="GO" id="GO:0046872">
    <property type="term" value="F:metal ion binding"/>
    <property type="evidence" value="ECO:0007669"/>
    <property type="project" value="UniProtKB-KW"/>
</dbReference>
<reference evidence="12 13" key="1">
    <citation type="journal article" date="2016" name="Nat. Commun.">
        <title>Thousands of microbial genomes shed light on interconnected biogeochemical processes in an aquifer system.</title>
        <authorList>
            <person name="Anantharaman K."/>
            <person name="Brown C.T."/>
            <person name="Hug L.A."/>
            <person name="Sharon I."/>
            <person name="Castelle C.J."/>
            <person name="Probst A.J."/>
            <person name="Thomas B.C."/>
            <person name="Singh A."/>
            <person name="Wilkins M.J."/>
            <person name="Karaoz U."/>
            <person name="Brodie E.L."/>
            <person name="Williams K.H."/>
            <person name="Hubbard S.S."/>
            <person name="Banfield J.F."/>
        </authorList>
    </citation>
    <scope>NUCLEOTIDE SEQUENCE [LARGE SCALE GENOMIC DNA]</scope>
</reference>
<comment type="similarity">
    <text evidence="1 10 11">Belongs to the HAM1 NTPase family.</text>
</comment>
<feature type="binding site" evidence="10">
    <location>
        <begin position="180"/>
        <end position="181"/>
    </location>
    <ligand>
        <name>substrate</name>
    </ligand>
</feature>
<comment type="caution">
    <text evidence="12">The sequence shown here is derived from an EMBL/GenBank/DDBJ whole genome shotgun (WGS) entry which is preliminary data.</text>
</comment>
<dbReference type="GO" id="GO:0009117">
    <property type="term" value="P:nucleotide metabolic process"/>
    <property type="evidence" value="ECO:0007669"/>
    <property type="project" value="UniProtKB-KW"/>
</dbReference>
<dbReference type="Pfam" id="PF01725">
    <property type="entry name" value="Ham1p_like"/>
    <property type="match status" value="1"/>
</dbReference>
<dbReference type="InterPro" id="IPR029001">
    <property type="entry name" value="ITPase-like_fam"/>
</dbReference>